<accession>A0ABQ7UG07</accession>
<gene>
    <name evidence="1" type="ORF">KY290_027170</name>
</gene>
<reference evidence="1 2" key="1">
    <citation type="journal article" date="2021" name="bioRxiv">
        <title>Chromosome-scale and haplotype-resolved genome assembly of a tetraploid potato cultivar.</title>
        <authorList>
            <person name="Sun H."/>
            <person name="Jiao W.-B."/>
            <person name="Krause K."/>
            <person name="Campoy J.A."/>
            <person name="Goel M."/>
            <person name="Folz-Donahue K."/>
            <person name="Kukat C."/>
            <person name="Huettel B."/>
            <person name="Schneeberger K."/>
        </authorList>
    </citation>
    <scope>NUCLEOTIDE SEQUENCE [LARGE SCALE GENOMIC DNA]</scope>
    <source>
        <strain evidence="1">SolTubOtavaFocal</strain>
        <tissue evidence="1">Leaves</tissue>
    </source>
</reference>
<protein>
    <submittedName>
        <fullName evidence="1">Uncharacterized protein</fullName>
    </submittedName>
</protein>
<name>A0ABQ7UG07_SOLTU</name>
<dbReference type="EMBL" id="JAIVGD010000019">
    <property type="protein sequence ID" value="KAH0747938.1"/>
    <property type="molecule type" value="Genomic_DNA"/>
</dbReference>
<organism evidence="1 2">
    <name type="scientific">Solanum tuberosum</name>
    <name type="common">Potato</name>
    <dbReference type="NCBI Taxonomy" id="4113"/>
    <lineage>
        <taxon>Eukaryota</taxon>
        <taxon>Viridiplantae</taxon>
        <taxon>Streptophyta</taxon>
        <taxon>Embryophyta</taxon>
        <taxon>Tracheophyta</taxon>
        <taxon>Spermatophyta</taxon>
        <taxon>Magnoliopsida</taxon>
        <taxon>eudicotyledons</taxon>
        <taxon>Gunneridae</taxon>
        <taxon>Pentapetalae</taxon>
        <taxon>asterids</taxon>
        <taxon>lamiids</taxon>
        <taxon>Solanales</taxon>
        <taxon>Solanaceae</taxon>
        <taxon>Solanoideae</taxon>
        <taxon>Solaneae</taxon>
        <taxon>Solanum</taxon>
    </lineage>
</organism>
<evidence type="ECO:0000313" key="2">
    <source>
        <dbReference type="Proteomes" id="UP000826656"/>
    </source>
</evidence>
<dbReference type="Proteomes" id="UP000826656">
    <property type="component" value="Unassembled WGS sequence"/>
</dbReference>
<keyword evidence="2" id="KW-1185">Reference proteome</keyword>
<sequence length="69" mass="7933">MADFEKYCTSDIEENCECLDEISVSKSEEVVVDNEEVDVDKIIMMGFKNLRKKSDMTYGSMKRADLRIG</sequence>
<comment type="caution">
    <text evidence="1">The sequence shown here is derived from an EMBL/GenBank/DDBJ whole genome shotgun (WGS) entry which is preliminary data.</text>
</comment>
<evidence type="ECO:0000313" key="1">
    <source>
        <dbReference type="EMBL" id="KAH0747938.1"/>
    </source>
</evidence>
<proteinExistence type="predicted"/>